<evidence type="ECO:0000313" key="2">
    <source>
        <dbReference type="Proteomes" id="UP000643810"/>
    </source>
</evidence>
<dbReference type="EMBL" id="JACOPG010000001">
    <property type="protein sequence ID" value="MBC5685583.1"/>
    <property type="molecule type" value="Genomic_DNA"/>
</dbReference>
<comment type="caution">
    <text evidence="1">The sequence shown here is derived from an EMBL/GenBank/DDBJ whole genome shotgun (WGS) entry which is preliminary data.</text>
</comment>
<dbReference type="InterPro" id="IPR009414">
    <property type="entry name" value="DUF1064"/>
</dbReference>
<dbReference type="Pfam" id="PF06356">
    <property type="entry name" value="DUF1064"/>
    <property type="match status" value="1"/>
</dbReference>
<dbReference type="RefSeq" id="WP_186853837.1">
    <property type="nucleotide sequence ID" value="NZ_JACOPG010000001.1"/>
</dbReference>
<dbReference type="Proteomes" id="UP000643810">
    <property type="component" value="Unassembled WGS sequence"/>
</dbReference>
<reference evidence="1 2" key="1">
    <citation type="submission" date="2020-08" db="EMBL/GenBank/DDBJ databases">
        <title>Genome public.</title>
        <authorList>
            <person name="Liu C."/>
            <person name="Sun Q."/>
        </authorList>
    </citation>
    <scope>NUCLEOTIDE SEQUENCE [LARGE SCALE GENOMIC DNA]</scope>
    <source>
        <strain evidence="1 2">NSJ-9</strain>
    </source>
</reference>
<organism evidence="1 2">
    <name type="scientific">Roseburia lenta</name>
    <dbReference type="NCBI Taxonomy" id="2763061"/>
    <lineage>
        <taxon>Bacteria</taxon>
        <taxon>Bacillati</taxon>
        <taxon>Bacillota</taxon>
        <taxon>Clostridia</taxon>
        <taxon>Lachnospirales</taxon>
        <taxon>Lachnospiraceae</taxon>
        <taxon>Roseburia</taxon>
    </lineage>
</organism>
<evidence type="ECO:0000313" key="1">
    <source>
        <dbReference type="EMBL" id="MBC5685583.1"/>
    </source>
</evidence>
<protein>
    <submittedName>
        <fullName evidence="1">DUF1064 domain-containing protein</fullName>
    </submittedName>
</protein>
<gene>
    <name evidence="1" type="ORF">H8R94_02955</name>
</gene>
<keyword evidence="2" id="KW-1185">Reference proteome</keyword>
<proteinExistence type="predicted"/>
<sequence>MRYRKYNNKKITVDGMVFDSKKEAKRYEELFMLQKVGAISGLRRQVKYVLIPAQREWCDEIYTRGENKGKNKPGRLLERECTYVADFVYYQDGEVVVEDTKGFRTKEYIIKRKLMLYMHHIRIKEI</sequence>
<name>A0ABR7GDS5_9FIRM</name>
<accession>A0ABR7GDS5</accession>